<dbReference type="InterPro" id="IPR058245">
    <property type="entry name" value="NreC/VraR/RcsB-like_REC"/>
</dbReference>
<reference evidence="7" key="1">
    <citation type="submission" date="2022-08" db="EMBL/GenBank/DDBJ databases">
        <authorList>
            <person name="Deng Y."/>
            <person name="Han X.-F."/>
            <person name="Zhang Y.-Q."/>
        </authorList>
    </citation>
    <scope>NUCLEOTIDE SEQUENCE</scope>
    <source>
        <strain evidence="7">CPCC 205716</strain>
    </source>
</reference>
<dbReference type="InterPro" id="IPR001789">
    <property type="entry name" value="Sig_transdc_resp-reg_receiver"/>
</dbReference>
<dbReference type="SMART" id="SM00448">
    <property type="entry name" value="REC"/>
    <property type="match status" value="1"/>
</dbReference>
<evidence type="ECO:0000313" key="8">
    <source>
        <dbReference type="Proteomes" id="UP001165580"/>
    </source>
</evidence>
<keyword evidence="8" id="KW-1185">Reference proteome</keyword>
<dbReference type="InterPro" id="IPR039420">
    <property type="entry name" value="WalR-like"/>
</dbReference>
<dbReference type="RefSeq" id="WP_259485245.1">
    <property type="nucleotide sequence ID" value="NZ_JANTEZ010000002.1"/>
</dbReference>
<name>A0ABT2GBZ3_9MICO</name>
<dbReference type="InterPro" id="IPR011006">
    <property type="entry name" value="CheY-like_superfamily"/>
</dbReference>
<keyword evidence="1 3" id="KW-0597">Phosphoprotein</keyword>
<dbReference type="EMBL" id="JANTEZ010000002">
    <property type="protein sequence ID" value="MCS5713697.1"/>
    <property type="molecule type" value="Genomic_DNA"/>
</dbReference>
<dbReference type="Proteomes" id="UP001165580">
    <property type="component" value="Unassembled WGS sequence"/>
</dbReference>
<dbReference type="InterPro" id="IPR000792">
    <property type="entry name" value="Tscrpt_reg_LuxR_C"/>
</dbReference>
<dbReference type="PROSITE" id="PS50043">
    <property type="entry name" value="HTH_LUXR_2"/>
    <property type="match status" value="1"/>
</dbReference>
<dbReference type="CDD" id="cd17535">
    <property type="entry name" value="REC_NarL-like"/>
    <property type="match status" value="1"/>
</dbReference>
<gene>
    <name evidence="7" type="ORF">NVV95_03925</name>
</gene>
<comment type="caution">
    <text evidence="7">The sequence shown here is derived from an EMBL/GenBank/DDBJ whole genome shotgun (WGS) entry which is preliminary data.</text>
</comment>
<dbReference type="PROSITE" id="PS50110">
    <property type="entry name" value="RESPONSE_REGULATORY"/>
    <property type="match status" value="1"/>
</dbReference>
<evidence type="ECO:0000259" key="6">
    <source>
        <dbReference type="PROSITE" id="PS50110"/>
    </source>
</evidence>
<feature type="domain" description="HTH luxR-type" evidence="5">
    <location>
        <begin position="155"/>
        <end position="220"/>
    </location>
</feature>
<evidence type="ECO:0000256" key="2">
    <source>
        <dbReference type="ARBA" id="ARBA00023125"/>
    </source>
</evidence>
<protein>
    <submittedName>
        <fullName evidence="7">Response regulator transcription factor</fullName>
    </submittedName>
</protein>
<evidence type="ECO:0000256" key="3">
    <source>
        <dbReference type="PROSITE-ProRule" id="PRU00169"/>
    </source>
</evidence>
<feature type="domain" description="Response regulatory" evidence="6">
    <location>
        <begin position="5"/>
        <end position="121"/>
    </location>
</feature>
<keyword evidence="2" id="KW-0238">DNA-binding</keyword>
<organism evidence="7 8">
    <name type="scientific">Herbiconiux gentiana</name>
    <dbReference type="NCBI Taxonomy" id="2970912"/>
    <lineage>
        <taxon>Bacteria</taxon>
        <taxon>Bacillati</taxon>
        <taxon>Actinomycetota</taxon>
        <taxon>Actinomycetes</taxon>
        <taxon>Micrococcales</taxon>
        <taxon>Microbacteriaceae</taxon>
        <taxon>Herbiconiux</taxon>
    </lineage>
</organism>
<dbReference type="PRINTS" id="PR00038">
    <property type="entry name" value="HTHLUXR"/>
</dbReference>
<feature type="region of interest" description="Disordered" evidence="4">
    <location>
        <begin position="135"/>
        <end position="158"/>
    </location>
</feature>
<evidence type="ECO:0000256" key="1">
    <source>
        <dbReference type="ARBA" id="ARBA00022553"/>
    </source>
</evidence>
<dbReference type="SMART" id="SM00421">
    <property type="entry name" value="HTH_LUXR"/>
    <property type="match status" value="1"/>
</dbReference>
<evidence type="ECO:0000313" key="7">
    <source>
        <dbReference type="EMBL" id="MCS5713697.1"/>
    </source>
</evidence>
<feature type="compositionally biased region" description="Basic and acidic residues" evidence="4">
    <location>
        <begin position="148"/>
        <end position="158"/>
    </location>
</feature>
<dbReference type="PROSITE" id="PS00622">
    <property type="entry name" value="HTH_LUXR_1"/>
    <property type="match status" value="1"/>
</dbReference>
<accession>A0ABT2GBZ3</accession>
<dbReference type="CDD" id="cd06170">
    <property type="entry name" value="LuxR_C_like"/>
    <property type="match status" value="1"/>
</dbReference>
<evidence type="ECO:0000259" key="5">
    <source>
        <dbReference type="PROSITE" id="PS50043"/>
    </source>
</evidence>
<dbReference type="PANTHER" id="PTHR43214:SF43">
    <property type="entry name" value="TWO-COMPONENT RESPONSE REGULATOR"/>
    <property type="match status" value="1"/>
</dbReference>
<feature type="modified residue" description="4-aspartylphosphate" evidence="3">
    <location>
        <position position="56"/>
    </location>
</feature>
<dbReference type="SUPFAM" id="SSF46894">
    <property type="entry name" value="C-terminal effector domain of the bipartite response regulators"/>
    <property type="match status" value="1"/>
</dbReference>
<sequence>MTAVKVALVDDHPLVRAGLAALLAEVGGIVVVGEASDGGDALALIERTRPDVLLMDLSMPGTGGVEATGIVRREHPELAVLIVTSSHAGDDLRAALAAGATGYVVKDAEPAEIAAAVHAAARGRRPIDPRVTHALLPDAGRASAPRPGADRGDPDEPLDRLLKGREAEVLTLLARGLANKQIAHELGIAERTVKVHVGSIFRRLGVGDRVSAALWARENGY</sequence>
<dbReference type="Pfam" id="PF00072">
    <property type="entry name" value="Response_reg"/>
    <property type="match status" value="1"/>
</dbReference>
<dbReference type="Gene3D" id="3.40.50.2300">
    <property type="match status" value="1"/>
</dbReference>
<evidence type="ECO:0000256" key="4">
    <source>
        <dbReference type="SAM" id="MobiDB-lite"/>
    </source>
</evidence>
<dbReference type="Pfam" id="PF00196">
    <property type="entry name" value="GerE"/>
    <property type="match status" value="1"/>
</dbReference>
<dbReference type="SUPFAM" id="SSF52172">
    <property type="entry name" value="CheY-like"/>
    <property type="match status" value="1"/>
</dbReference>
<dbReference type="PANTHER" id="PTHR43214">
    <property type="entry name" value="TWO-COMPONENT RESPONSE REGULATOR"/>
    <property type="match status" value="1"/>
</dbReference>
<dbReference type="InterPro" id="IPR016032">
    <property type="entry name" value="Sig_transdc_resp-reg_C-effctor"/>
</dbReference>
<proteinExistence type="predicted"/>